<dbReference type="InterPro" id="IPR002541">
    <property type="entry name" value="Cyt_c_assembly"/>
</dbReference>
<dbReference type="PANTHER" id="PTHR30071">
    <property type="entry name" value="HEME EXPORTER PROTEIN C"/>
    <property type="match status" value="1"/>
</dbReference>
<dbReference type="InterPro" id="IPR045062">
    <property type="entry name" value="Cyt_c_biogenesis_CcsA/CcmC"/>
</dbReference>
<dbReference type="KEGG" id="psac:PSM36_1242"/>
<evidence type="ECO:0000313" key="9">
    <source>
        <dbReference type="EMBL" id="SCD20066.1"/>
    </source>
</evidence>
<feature type="transmembrane region" description="Helical" evidence="6">
    <location>
        <begin position="507"/>
        <end position="525"/>
    </location>
</feature>
<feature type="transmembrane region" description="Helical" evidence="6">
    <location>
        <begin position="739"/>
        <end position="763"/>
    </location>
</feature>
<dbReference type="GO" id="GO:0005886">
    <property type="term" value="C:plasma membrane"/>
    <property type="evidence" value="ECO:0007669"/>
    <property type="project" value="TreeGrafter"/>
</dbReference>
<evidence type="ECO:0000256" key="1">
    <source>
        <dbReference type="ARBA" id="ARBA00004141"/>
    </source>
</evidence>
<feature type="transmembrane region" description="Helical" evidence="6">
    <location>
        <begin position="775"/>
        <end position="795"/>
    </location>
</feature>
<evidence type="ECO:0000256" key="6">
    <source>
        <dbReference type="SAM" id="Phobius"/>
    </source>
</evidence>
<organism evidence="9 10">
    <name type="scientific">Proteiniphilum saccharofermentans</name>
    <dbReference type="NCBI Taxonomy" id="1642647"/>
    <lineage>
        <taxon>Bacteria</taxon>
        <taxon>Pseudomonadati</taxon>
        <taxon>Bacteroidota</taxon>
        <taxon>Bacteroidia</taxon>
        <taxon>Bacteroidales</taxon>
        <taxon>Dysgonomonadaceae</taxon>
        <taxon>Proteiniphilum</taxon>
    </lineage>
</organism>
<accession>A0A1R3SUS8</accession>
<evidence type="ECO:0000256" key="5">
    <source>
        <dbReference type="ARBA" id="ARBA00023136"/>
    </source>
</evidence>
<dbReference type="GO" id="GO:0017004">
    <property type="term" value="P:cytochrome complex assembly"/>
    <property type="evidence" value="ECO:0007669"/>
    <property type="project" value="UniProtKB-KW"/>
</dbReference>
<feature type="transmembrane region" description="Helical" evidence="6">
    <location>
        <begin position="43"/>
        <end position="66"/>
    </location>
</feature>
<evidence type="ECO:0000256" key="4">
    <source>
        <dbReference type="ARBA" id="ARBA00022989"/>
    </source>
</evidence>
<feature type="domain" description="ResB-like" evidence="8">
    <location>
        <begin position="74"/>
        <end position="190"/>
    </location>
</feature>
<dbReference type="AlphaFoldDB" id="A0A1R3SUS8"/>
<dbReference type="PANTHER" id="PTHR30071:SF1">
    <property type="entry name" value="CYTOCHROME B_B6 PROTEIN-RELATED"/>
    <property type="match status" value="1"/>
</dbReference>
<keyword evidence="3" id="KW-0201">Cytochrome c-type biogenesis</keyword>
<dbReference type="Proteomes" id="UP000187464">
    <property type="component" value="Chromosome I"/>
</dbReference>
<feature type="transmembrane region" description="Helical" evidence="6">
    <location>
        <begin position="208"/>
        <end position="227"/>
    </location>
</feature>
<dbReference type="EMBL" id="LT605205">
    <property type="protein sequence ID" value="SCD20066.1"/>
    <property type="molecule type" value="Genomic_DNA"/>
</dbReference>
<feature type="domain" description="Cytochrome c assembly protein" evidence="7">
    <location>
        <begin position="565"/>
        <end position="767"/>
    </location>
</feature>
<dbReference type="InterPro" id="IPR007816">
    <property type="entry name" value="ResB-like_domain"/>
</dbReference>
<keyword evidence="4 6" id="KW-1133">Transmembrane helix</keyword>
<sequence length="814" mass="93196">MEKLIRFLSSYKASIVLLLIYAIGLATATFIEKWMGAQAAKMLVYYSPLFLFLQFLLVMNFILILFSRNFIQRKKWAMVVIHCALVVILLGALTTFLFGKEGQVHIREGEKTDQMVMHTSKGVKTEILPFVLELKDFRLIRYPGSQSPSSYESDLLVHVDGEVREEKVFMNNVLDVKGYRFFQASYDQDEMGTILSVNRDVAGRTVTYAGYLMLVAGFILIFFMPDSRFRKLQQRLKEVRKGALVTIFVLTAVYSYSQEMPDGLIDDAVQHNRIPTEHAARFGKLPVQFRGRTMPMNTFSSEILRKVHKEQTFGDLNSDQFLLGILAMPQMWMQVPFIVLSDKEVSRRYNLPEEYVPYYHLFDQQGNYRLLPQLQEIYHKPADKRMFSEKELVKLDERVSILYQLLNHTLFGIYPDPKDPSHTWYAPGDDLSAFSETDSLFIIRSFEQYLEEVRQALGNGDWSKADQALDVIASYQLANDKASLIHPKKLEAEFRYNKMDLFNRVKTGYFICGGLLLVIALMQLLREKRWKSYVAMALTVGIMLLFLCHMFGMGMRWYISGYAPWSNSYETMVYVSWATVLAGFIFGRKSTLTRALATLFGGVILFVAALNWMDPQINTLVPVLKSPWLMFHVAVIVAAYGFFGISFLLGITNLSIMAFTKDSPRLSSRIQELSIINNMSLLVGVVLMTTGTFLGAVWANESWGRYWGWDPKETWALITVVVYSMVTHLHLVKKWNNLWLFNLLSVFAFASVLMTFLGVNYFLSGMHSYGQADGVSSVFLYIGIAFAVLGILGIISYMKSEKGDRETGRLERKS</sequence>
<feature type="transmembrane region" description="Helical" evidence="6">
    <location>
        <begin position="12"/>
        <end position="31"/>
    </location>
</feature>
<comment type="subcellular location">
    <subcellularLocation>
        <location evidence="1">Membrane</location>
        <topology evidence="1">Multi-pass membrane protein</topology>
    </subcellularLocation>
</comment>
<dbReference type="STRING" id="1642647.PSM36_1242"/>
<evidence type="ECO:0000259" key="7">
    <source>
        <dbReference type="Pfam" id="PF01578"/>
    </source>
</evidence>
<proteinExistence type="predicted"/>
<feature type="transmembrane region" description="Helical" evidence="6">
    <location>
        <begin position="680"/>
        <end position="699"/>
    </location>
</feature>
<keyword evidence="10" id="KW-1185">Reference proteome</keyword>
<feature type="transmembrane region" description="Helical" evidence="6">
    <location>
        <begin position="633"/>
        <end position="659"/>
    </location>
</feature>
<dbReference type="RefSeq" id="WP_076929773.1">
    <property type="nucleotide sequence ID" value="NZ_LT605205.1"/>
</dbReference>
<dbReference type="Pfam" id="PF01578">
    <property type="entry name" value="Cytochrom_C_asm"/>
    <property type="match status" value="1"/>
</dbReference>
<evidence type="ECO:0000256" key="2">
    <source>
        <dbReference type="ARBA" id="ARBA00022692"/>
    </source>
</evidence>
<evidence type="ECO:0000259" key="8">
    <source>
        <dbReference type="Pfam" id="PF05140"/>
    </source>
</evidence>
<name>A0A1R3SUS8_9BACT</name>
<protein>
    <submittedName>
        <fullName evidence="9">Cytochrome C assembly protein</fullName>
    </submittedName>
</protein>
<feature type="transmembrane region" description="Helical" evidence="6">
    <location>
        <begin position="537"/>
        <end position="559"/>
    </location>
</feature>
<reference evidence="10" key="1">
    <citation type="submission" date="2016-08" db="EMBL/GenBank/DDBJ databases">
        <authorList>
            <person name="Wibberg D."/>
        </authorList>
    </citation>
    <scope>NUCLEOTIDE SEQUENCE [LARGE SCALE GENOMIC DNA]</scope>
</reference>
<feature type="transmembrane region" description="Helical" evidence="6">
    <location>
        <begin position="595"/>
        <end position="613"/>
    </location>
</feature>
<keyword evidence="5 6" id="KW-0472">Membrane</keyword>
<evidence type="ECO:0000256" key="3">
    <source>
        <dbReference type="ARBA" id="ARBA00022748"/>
    </source>
</evidence>
<dbReference type="Pfam" id="PF05140">
    <property type="entry name" value="ResB"/>
    <property type="match status" value="1"/>
</dbReference>
<evidence type="ECO:0000313" key="10">
    <source>
        <dbReference type="Proteomes" id="UP000187464"/>
    </source>
</evidence>
<feature type="transmembrane region" description="Helical" evidence="6">
    <location>
        <begin position="78"/>
        <end position="98"/>
    </location>
</feature>
<gene>
    <name evidence="9" type="ORF">PSM36_1242</name>
</gene>
<keyword evidence="2 6" id="KW-0812">Transmembrane</keyword>
<dbReference type="GO" id="GO:0020037">
    <property type="term" value="F:heme binding"/>
    <property type="evidence" value="ECO:0007669"/>
    <property type="project" value="InterPro"/>
</dbReference>
<feature type="transmembrane region" description="Helical" evidence="6">
    <location>
        <begin position="714"/>
        <end position="732"/>
    </location>
</feature>
<feature type="transmembrane region" description="Helical" evidence="6">
    <location>
        <begin position="571"/>
        <end position="588"/>
    </location>
</feature>